<comment type="caution">
    <text evidence="1">The sequence shown here is derived from an EMBL/GenBank/DDBJ whole genome shotgun (WGS) entry which is preliminary data.</text>
</comment>
<proteinExistence type="predicted"/>
<protein>
    <submittedName>
        <fullName evidence="1">Uncharacterized protein</fullName>
    </submittedName>
</protein>
<organism evidence="1 2">
    <name type="scientific">Moniliophthora roreri</name>
    <name type="common">Frosty pod rot fungus</name>
    <name type="synonym">Monilia roreri</name>
    <dbReference type="NCBI Taxonomy" id="221103"/>
    <lineage>
        <taxon>Eukaryota</taxon>
        <taxon>Fungi</taxon>
        <taxon>Dikarya</taxon>
        <taxon>Basidiomycota</taxon>
        <taxon>Agaricomycotina</taxon>
        <taxon>Agaricomycetes</taxon>
        <taxon>Agaricomycetidae</taxon>
        <taxon>Agaricales</taxon>
        <taxon>Marasmiineae</taxon>
        <taxon>Marasmiaceae</taxon>
        <taxon>Moniliophthora</taxon>
    </lineage>
</organism>
<accession>A0A0W0FUS2</accession>
<reference evidence="1 2" key="1">
    <citation type="submission" date="2015-12" db="EMBL/GenBank/DDBJ databases">
        <title>Draft genome sequence of Moniliophthora roreri, the causal agent of frosty pod rot of cacao.</title>
        <authorList>
            <person name="Aime M.C."/>
            <person name="Diaz-Valderrama J.R."/>
            <person name="Kijpornyongpan T."/>
            <person name="Phillips-Mora W."/>
        </authorList>
    </citation>
    <scope>NUCLEOTIDE SEQUENCE [LARGE SCALE GENOMIC DNA]</scope>
    <source>
        <strain evidence="1 2">MCA 2952</strain>
    </source>
</reference>
<dbReference type="EMBL" id="LATX01001609">
    <property type="protein sequence ID" value="KTB40103.1"/>
    <property type="molecule type" value="Genomic_DNA"/>
</dbReference>
<sequence length="74" mass="8860">MMDVLDLEHESSNREAPKLEGVKGFRGVSFEEWLRIFMQFDWYCFSLTARRQYEVADEVLQHVLISNAYFSTEY</sequence>
<name>A0A0W0FUS2_MONRR</name>
<evidence type="ECO:0000313" key="2">
    <source>
        <dbReference type="Proteomes" id="UP000054988"/>
    </source>
</evidence>
<evidence type="ECO:0000313" key="1">
    <source>
        <dbReference type="EMBL" id="KTB40103.1"/>
    </source>
</evidence>
<dbReference type="Proteomes" id="UP000054988">
    <property type="component" value="Unassembled WGS sequence"/>
</dbReference>
<gene>
    <name evidence="1" type="ORF">WG66_7321</name>
</gene>
<dbReference type="AlphaFoldDB" id="A0A0W0FUS2"/>